<comment type="caution">
    <text evidence="1">The sequence shown here is derived from an EMBL/GenBank/DDBJ whole genome shotgun (WGS) entry which is preliminary data.</text>
</comment>
<evidence type="ECO:0000313" key="1">
    <source>
        <dbReference type="EMBL" id="GGI68384.1"/>
    </source>
</evidence>
<accession>A0ABQ2C962</accession>
<protein>
    <submittedName>
        <fullName evidence="1">Uncharacterized protein</fullName>
    </submittedName>
</protein>
<sequence>MMMMMIRKDQSSARQEAGLFDVSTATCCDNKQLFVIINKLNVLCEANTPNTVPNATLCAAK</sequence>
<organism evidence="1 2">
    <name type="scientific">Deinococcus wulumuqiensis</name>
    <dbReference type="NCBI Taxonomy" id="980427"/>
    <lineage>
        <taxon>Bacteria</taxon>
        <taxon>Thermotogati</taxon>
        <taxon>Deinococcota</taxon>
        <taxon>Deinococci</taxon>
        <taxon>Deinococcales</taxon>
        <taxon>Deinococcaceae</taxon>
        <taxon>Deinococcus</taxon>
    </lineage>
</organism>
<reference evidence="2" key="1">
    <citation type="journal article" date="2019" name="Int. J. Syst. Evol. Microbiol.">
        <title>The Global Catalogue of Microorganisms (GCM) 10K type strain sequencing project: providing services to taxonomists for standard genome sequencing and annotation.</title>
        <authorList>
            <consortium name="The Broad Institute Genomics Platform"/>
            <consortium name="The Broad Institute Genome Sequencing Center for Infectious Disease"/>
            <person name="Wu L."/>
            <person name="Ma J."/>
        </authorList>
    </citation>
    <scope>NUCLEOTIDE SEQUENCE [LARGE SCALE GENOMIC DNA]</scope>
    <source>
        <strain evidence="2">CGMCC 1.8884</strain>
    </source>
</reference>
<keyword evidence="2" id="KW-1185">Reference proteome</keyword>
<name>A0ABQ2C962_9DEIO</name>
<dbReference type="Proteomes" id="UP000630135">
    <property type="component" value="Unassembled WGS sequence"/>
</dbReference>
<evidence type="ECO:0000313" key="2">
    <source>
        <dbReference type="Proteomes" id="UP000630135"/>
    </source>
</evidence>
<gene>
    <name evidence="1" type="ORF">GCM10008021_30800</name>
</gene>
<proteinExistence type="predicted"/>
<dbReference type="EMBL" id="BMLZ01000075">
    <property type="protein sequence ID" value="GGI68384.1"/>
    <property type="molecule type" value="Genomic_DNA"/>
</dbReference>